<dbReference type="Gene3D" id="2.120.10.30">
    <property type="entry name" value="TolB, C-terminal domain"/>
    <property type="match status" value="1"/>
</dbReference>
<evidence type="ECO:0000256" key="8">
    <source>
        <dbReference type="SAM" id="SignalP"/>
    </source>
</evidence>
<dbReference type="InterPro" id="IPR011042">
    <property type="entry name" value="6-blade_b-propeller_TolB-like"/>
</dbReference>
<feature type="domain" description="Cytochrome c" evidence="10">
    <location>
        <begin position="865"/>
        <end position="950"/>
    </location>
</feature>
<dbReference type="GO" id="GO:0009055">
    <property type="term" value="F:electron transfer activity"/>
    <property type="evidence" value="ECO:0007669"/>
    <property type="project" value="InterPro"/>
</dbReference>
<dbReference type="SUPFAM" id="SSF50952">
    <property type="entry name" value="Soluble quinoprotein glucose dehydrogenase"/>
    <property type="match status" value="1"/>
</dbReference>
<dbReference type="PROSITE" id="PS51007">
    <property type="entry name" value="CYTC"/>
    <property type="match status" value="1"/>
</dbReference>
<feature type="domain" description="PKD" evidence="9">
    <location>
        <begin position="705"/>
        <end position="790"/>
    </location>
</feature>
<comment type="caution">
    <text evidence="11">The sequence shown here is derived from an EMBL/GenBank/DDBJ whole genome shotgun (WGS) entry which is preliminary data.</text>
</comment>
<reference evidence="11 12" key="1">
    <citation type="submission" date="2018-07" db="EMBL/GenBank/DDBJ databases">
        <title>Dyadobacter roseus sp. nov., isolated from rose rhizosphere soil.</title>
        <authorList>
            <person name="Chen L."/>
        </authorList>
    </citation>
    <scope>NUCLEOTIDE SEQUENCE [LARGE SCALE GENOMIC DNA]</scope>
    <source>
        <strain evidence="11 12">RS19</strain>
    </source>
</reference>
<name>A0A3D8YAS7_9BACT</name>
<dbReference type="CDD" id="cd04084">
    <property type="entry name" value="CBM6_xylanase-like"/>
    <property type="match status" value="1"/>
</dbReference>
<evidence type="ECO:0000259" key="10">
    <source>
        <dbReference type="PROSITE" id="PS51007"/>
    </source>
</evidence>
<dbReference type="InterPro" id="IPR013783">
    <property type="entry name" value="Ig-like_fold"/>
</dbReference>
<dbReference type="Gene3D" id="3.40.50.880">
    <property type="match status" value="1"/>
</dbReference>
<dbReference type="Pfam" id="PF07995">
    <property type="entry name" value="GSDH"/>
    <property type="match status" value="1"/>
</dbReference>
<evidence type="ECO:0000256" key="3">
    <source>
        <dbReference type="ARBA" id="ARBA00022723"/>
    </source>
</evidence>
<evidence type="ECO:0000256" key="4">
    <source>
        <dbReference type="ARBA" id="ARBA00022982"/>
    </source>
</evidence>
<evidence type="ECO:0000313" key="11">
    <source>
        <dbReference type="EMBL" id="REA60903.1"/>
    </source>
</evidence>
<dbReference type="Gene3D" id="1.10.760.10">
    <property type="entry name" value="Cytochrome c-like domain"/>
    <property type="match status" value="1"/>
</dbReference>
<keyword evidence="12" id="KW-1185">Reference proteome</keyword>
<protein>
    <submittedName>
        <fullName evidence="11">Cytochrome C</fullName>
    </submittedName>
</protein>
<keyword evidence="1" id="KW-0813">Transport</keyword>
<dbReference type="InterPro" id="IPR029010">
    <property type="entry name" value="ThuA-like"/>
</dbReference>
<dbReference type="PROSITE" id="PS50093">
    <property type="entry name" value="PKD"/>
    <property type="match status" value="1"/>
</dbReference>
<dbReference type="Proteomes" id="UP000256373">
    <property type="component" value="Unassembled WGS sequence"/>
</dbReference>
<feature type="signal peptide" evidence="8">
    <location>
        <begin position="1"/>
        <end position="22"/>
    </location>
</feature>
<keyword evidence="4" id="KW-0249">Electron transport</keyword>
<dbReference type="Pfam" id="PF18911">
    <property type="entry name" value="PKD_4"/>
    <property type="match status" value="1"/>
</dbReference>
<feature type="chain" id="PRO_5017543911" evidence="8">
    <location>
        <begin position="23"/>
        <end position="1145"/>
    </location>
</feature>
<dbReference type="InterPro" id="IPR002324">
    <property type="entry name" value="Cyt_c_ID"/>
</dbReference>
<accession>A0A3D8YAS7</accession>
<proteinExistence type="predicted"/>
<keyword evidence="2 6" id="KW-0349">Heme</keyword>
<dbReference type="InterPro" id="IPR009056">
    <property type="entry name" value="Cyt_c-like_dom"/>
</dbReference>
<dbReference type="InterPro" id="IPR035986">
    <property type="entry name" value="PKD_dom_sf"/>
</dbReference>
<dbReference type="GO" id="GO:0005506">
    <property type="term" value="F:iron ion binding"/>
    <property type="evidence" value="ECO:0007669"/>
    <property type="project" value="InterPro"/>
</dbReference>
<dbReference type="PRINTS" id="PR00606">
    <property type="entry name" value="CYTCHROMECID"/>
</dbReference>
<feature type="compositionally biased region" description="Polar residues" evidence="7">
    <location>
        <begin position="407"/>
        <end position="420"/>
    </location>
</feature>
<keyword evidence="3 6" id="KW-0479">Metal-binding</keyword>
<dbReference type="PANTHER" id="PTHR40469:SF2">
    <property type="entry name" value="GALACTOSE-BINDING DOMAIN-LIKE SUPERFAMILY PROTEIN"/>
    <property type="match status" value="1"/>
</dbReference>
<dbReference type="OrthoDB" id="9816308at2"/>
<dbReference type="Pfam" id="PF00034">
    <property type="entry name" value="Cytochrom_C"/>
    <property type="match status" value="1"/>
</dbReference>
<feature type="binding site" description="covalent" evidence="6">
    <location>
        <position position="879"/>
    </location>
    <ligand>
        <name>heme c</name>
        <dbReference type="ChEBI" id="CHEBI:61717"/>
    </ligand>
</feature>
<evidence type="ECO:0000256" key="7">
    <source>
        <dbReference type="SAM" id="MobiDB-lite"/>
    </source>
</evidence>
<feature type="binding site" description="covalent" evidence="6">
    <location>
        <position position="928"/>
    </location>
    <ligand>
        <name>heme c</name>
        <dbReference type="ChEBI" id="CHEBI:61717"/>
    </ligand>
</feature>
<dbReference type="Gene3D" id="2.60.120.260">
    <property type="entry name" value="Galactose-binding domain-like"/>
    <property type="match status" value="1"/>
</dbReference>
<dbReference type="RefSeq" id="WP_115831425.1">
    <property type="nucleotide sequence ID" value="NZ_QNUL01000009.1"/>
</dbReference>
<evidence type="ECO:0000256" key="1">
    <source>
        <dbReference type="ARBA" id="ARBA00022448"/>
    </source>
</evidence>
<dbReference type="Pfam" id="PF06283">
    <property type="entry name" value="ThuA"/>
    <property type="match status" value="1"/>
</dbReference>
<dbReference type="PANTHER" id="PTHR40469">
    <property type="entry name" value="SECRETED GLYCOSYL HYDROLASE"/>
    <property type="match status" value="1"/>
</dbReference>
<dbReference type="SUPFAM" id="SSF52317">
    <property type="entry name" value="Class I glutamine amidotransferase-like"/>
    <property type="match status" value="1"/>
</dbReference>
<comment type="PTM">
    <text evidence="6">Binds 1 heme c group covalently per subunit.</text>
</comment>
<dbReference type="InterPro" id="IPR029062">
    <property type="entry name" value="Class_I_gatase-like"/>
</dbReference>
<dbReference type="InterPro" id="IPR012938">
    <property type="entry name" value="Glc/Sorbosone_DH"/>
</dbReference>
<dbReference type="AlphaFoldDB" id="A0A3D8YAS7"/>
<dbReference type="InterPro" id="IPR000601">
    <property type="entry name" value="PKD_dom"/>
</dbReference>
<evidence type="ECO:0000259" key="9">
    <source>
        <dbReference type="PROSITE" id="PS50093"/>
    </source>
</evidence>
<evidence type="ECO:0000256" key="6">
    <source>
        <dbReference type="PIRSR" id="PIRSR602324-1"/>
    </source>
</evidence>
<organism evidence="11 12">
    <name type="scientific">Dyadobacter luteus</name>
    <dbReference type="NCBI Taxonomy" id="2259619"/>
    <lineage>
        <taxon>Bacteria</taxon>
        <taxon>Pseudomonadati</taxon>
        <taxon>Bacteroidota</taxon>
        <taxon>Cytophagia</taxon>
        <taxon>Cytophagales</taxon>
        <taxon>Spirosomataceae</taxon>
        <taxon>Dyadobacter</taxon>
    </lineage>
</organism>
<dbReference type="GO" id="GO:0020037">
    <property type="term" value="F:heme binding"/>
    <property type="evidence" value="ECO:0007669"/>
    <property type="project" value="InterPro"/>
</dbReference>
<evidence type="ECO:0000313" key="12">
    <source>
        <dbReference type="Proteomes" id="UP000256373"/>
    </source>
</evidence>
<feature type="binding site" description="covalent" evidence="6">
    <location>
        <position position="883"/>
    </location>
    <ligand>
        <name>heme c</name>
        <dbReference type="ChEBI" id="CHEBI:61717"/>
    </ligand>
</feature>
<evidence type="ECO:0000256" key="2">
    <source>
        <dbReference type="ARBA" id="ARBA00022617"/>
    </source>
</evidence>
<dbReference type="CDD" id="cd00146">
    <property type="entry name" value="PKD"/>
    <property type="match status" value="1"/>
</dbReference>
<dbReference type="Gene3D" id="2.60.40.10">
    <property type="entry name" value="Immunoglobulins"/>
    <property type="match status" value="1"/>
</dbReference>
<keyword evidence="8" id="KW-0732">Signal</keyword>
<sequence length="1145" mass="125640">MKFYRIAGLLTSLCLMMLTGFAQSPKYNLLVFSKTAAFRHESIEAGKKALSKMGDEKGFTVTFSENSDLFTEANLKKYNAVVFLNTTGDILNNEQQIAFERYIQAGGGYVGIHAATDTEYDWPWYGMLAGAYFLSHPSTPSNVQKGKFTVAMKDHWATKGMPDQFERTDEFYSYKNISPKINVLLTLDDKSFIGGANPDFHPISWFQDFDGGRSFYTGMGHTDETFAEPLFLNHLWAGIQYAAGGENPKALDFSKARPEENRFSKVVLAEKLDEPMELSVLNDGRVLFIQRKGEVRLYNSKTKELKTIANIPVSVKYVSKEGKESMGEDGLLGLSKDPDFAKNNWIYLYYSDPKESKNVLARFELKGDELLMDSKKVMLDIPTQREECCHTGGSIAWDKAGNLYLSTGDNTNPHGSNGYSPSDEREGRSAWDAQKSSSNTNDLRGKIIRIKPQTDGTYTIPEGNLFPKGTALTRPEIYTMGHRNPFRISVDQKTGYLYWGEVGPDAAKPDSSRGAAGHDEVGQARKAGNFGWPHFVGDNKAYNKYDFEKEKSGERWKVDAPTNTSPNNTGLKTLPAAQKAFIWYPYDASPEFPLVGAGGRNAMAGPVFYSDDFKNAARSFPKYYDGKFLSYDWMRGWIMSVTMDKEGNFKSMERFMPSYSFSNPMDMEFAENGDLYMLEYGSGWFTANDDARLIYIEYNGGNRKPKLELAANKLGGSAPFNLKLTSKGTQDPDGDNLSYSWKISSKNGFNKVVNTPDANLTLTKMGVYKATLTVKDGKGGSAFQSVDITVGNEAPVLDIELSENNKTFFTPGKDFSYEVKVSDKEDGTLGKGIDAESVAFNIDYLAEGYDKVAIAQGHQTADAGALLATGKKLIEASDCKACHSVSTKSIGPSYKDIAKKYKGDQSAVERLTKKVIAGGGGVWGETPMAAHPQLSTADASEMVKYITSLSSEKAGSLPLKGSYTAKLPDGDKGKGVFIVRAAYEDKGAKGLPSLKSEKTVVLHNAKVDVHAFDAYENVNKMSFGGNNLAIPSRSGAYMGMKQMNLKGVSELLVLATAPKAQLNAKGGKVTLHLDSPSGKIIGESEFLEASDKAGFTPTPLRIKIKTDASLAEKPHDVYAVFTNPNEPSGSLMVVMGTEFILGTGK</sequence>
<dbReference type="InterPro" id="IPR011041">
    <property type="entry name" value="Quinoprot_gluc/sorb_DH_b-prop"/>
</dbReference>
<dbReference type="SUPFAM" id="SSF46626">
    <property type="entry name" value="Cytochrome c"/>
    <property type="match status" value="1"/>
</dbReference>
<dbReference type="InterPro" id="IPR036909">
    <property type="entry name" value="Cyt_c-like_dom_sf"/>
</dbReference>
<keyword evidence="5 6" id="KW-0408">Iron</keyword>
<dbReference type="EMBL" id="QNUL01000009">
    <property type="protein sequence ID" value="REA60903.1"/>
    <property type="molecule type" value="Genomic_DNA"/>
</dbReference>
<feature type="region of interest" description="Disordered" evidence="7">
    <location>
        <begin position="407"/>
        <end position="442"/>
    </location>
</feature>
<dbReference type="SUPFAM" id="SSF49299">
    <property type="entry name" value="PKD domain"/>
    <property type="match status" value="1"/>
</dbReference>
<gene>
    <name evidence="11" type="ORF">DSL64_13460</name>
</gene>
<evidence type="ECO:0000256" key="5">
    <source>
        <dbReference type="ARBA" id="ARBA00023004"/>
    </source>
</evidence>